<protein>
    <submittedName>
        <fullName evidence="1">Uncharacterized protein</fullName>
    </submittedName>
</protein>
<comment type="caution">
    <text evidence="1">The sequence shown here is derived from an EMBL/GenBank/DDBJ whole genome shotgun (WGS) entry which is preliminary data.</text>
</comment>
<proteinExistence type="predicted"/>
<name>A0A9Q3IAG8_9BASI</name>
<sequence length="118" mass="14199">MYYKDIWNSKSRYPTIGTNKDKEFPFGINHMRNDNILKEPLEDFKEEQYATQFTSNMKLHLLKPLRKHRVAFSIGKKLLGRIKGHDIELYLDLERPHQPILRRPTYPAILENRCKMRL</sequence>
<keyword evidence="2" id="KW-1185">Reference proteome</keyword>
<organism evidence="1 2">
    <name type="scientific">Austropuccinia psidii MF-1</name>
    <dbReference type="NCBI Taxonomy" id="1389203"/>
    <lineage>
        <taxon>Eukaryota</taxon>
        <taxon>Fungi</taxon>
        <taxon>Dikarya</taxon>
        <taxon>Basidiomycota</taxon>
        <taxon>Pucciniomycotina</taxon>
        <taxon>Pucciniomycetes</taxon>
        <taxon>Pucciniales</taxon>
        <taxon>Sphaerophragmiaceae</taxon>
        <taxon>Austropuccinia</taxon>
    </lineage>
</organism>
<dbReference type="EMBL" id="AVOT02039164">
    <property type="protein sequence ID" value="MBW0534158.1"/>
    <property type="molecule type" value="Genomic_DNA"/>
</dbReference>
<dbReference type="Proteomes" id="UP000765509">
    <property type="component" value="Unassembled WGS sequence"/>
</dbReference>
<gene>
    <name evidence="1" type="ORF">O181_073873</name>
</gene>
<dbReference type="AlphaFoldDB" id="A0A9Q3IAG8"/>
<evidence type="ECO:0000313" key="2">
    <source>
        <dbReference type="Proteomes" id="UP000765509"/>
    </source>
</evidence>
<evidence type="ECO:0000313" key="1">
    <source>
        <dbReference type="EMBL" id="MBW0534158.1"/>
    </source>
</evidence>
<reference evidence="1" key="1">
    <citation type="submission" date="2021-03" db="EMBL/GenBank/DDBJ databases">
        <title>Draft genome sequence of rust myrtle Austropuccinia psidii MF-1, a brazilian biotype.</title>
        <authorList>
            <person name="Quecine M.C."/>
            <person name="Pachon D.M.R."/>
            <person name="Bonatelli M.L."/>
            <person name="Correr F.H."/>
            <person name="Franceschini L.M."/>
            <person name="Leite T.F."/>
            <person name="Margarido G.R.A."/>
            <person name="Almeida C.A."/>
            <person name="Ferrarezi J.A."/>
            <person name="Labate C.A."/>
        </authorList>
    </citation>
    <scope>NUCLEOTIDE SEQUENCE</scope>
    <source>
        <strain evidence="1">MF-1</strain>
    </source>
</reference>
<accession>A0A9Q3IAG8</accession>